<accession>A0A6C0D7C2</accession>
<dbReference type="AlphaFoldDB" id="A0A6C0D7C2"/>
<dbReference type="EMBL" id="MN739535">
    <property type="protein sequence ID" value="QHT11595.1"/>
    <property type="molecule type" value="Genomic_DNA"/>
</dbReference>
<organism evidence="2">
    <name type="scientific">viral metagenome</name>
    <dbReference type="NCBI Taxonomy" id="1070528"/>
    <lineage>
        <taxon>unclassified sequences</taxon>
        <taxon>metagenomes</taxon>
        <taxon>organismal metagenomes</taxon>
    </lineage>
</organism>
<protein>
    <submittedName>
        <fullName evidence="2">Uncharacterized protein</fullName>
    </submittedName>
</protein>
<sequence length="74" mass="8680">MTGHTPNSDTNQEFLSTMHTMIDDLNTISSAIDEHTYLRLANGLQRLYNIHNSTIQTSSSKRRKFKRRSTKRRR</sequence>
<evidence type="ECO:0000256" key="1">
    <source>
        <dbReference type="SAM" id="MobiDB-lite"/>
    </source>
</evidence>
<name>A0A6C0D7C2_9ZZZZ</name>
<evidence type="ECO:0000313" key="2">
    <source>
        <dbReference type="EMBL" id="QHT11595.1"/>
    </source>
</evidence>
<reference evidence="2" key="1">
    <citation type="journal article" date="2020" name="Nature">
        <title>Giant virus diversity and host interactions through global metagenomics.</title>
        <authorList>
            <person name="Schulz F."/>
            <person name="Roux S."/>
            <person name="Paez-Espino D."/>
            <person name="Jungbluth S."/>
            <person name="Walsh D.A."/>
            <person name="Denef V.J."/>
            <person name="McMahon K.D."/>
            <person name="Konstantinidis K.T."/>
            <person name="Eloe-Fadrosh E.A."/>
            <person name="Kyrpides N.C."/>
            <person name="Woyke T."/>
        </authorList>
    </citation>
    <scope>NUCLEOTIDE SEQUENCE</scope>
    <source>
        <strain evidence="2">GVMAG-M-3300023174-116</strain>
    </source>
</reference>
<feature type="compositionally biased region" description="Basic residues" evidence="1">
    <location>
        <begin position="60"/>
        <end position="74"/>
    </location>
</feature>
<feature type="region of interest" description="Disordered" evidence="1">
    <location>
        <begin position="55"/>
        <end position="74"/>
    </location>
</feature>
<proteinExistence type="predicted"/>